<dbReference type="Gene3D" id="3.40.1710.10">
    <property type="entry name" value="abc type-2 transporter like domain"/>
    <property type="match status" value="1"/>
</dbReference>
<comment type="caution">
    <text evidence="7">The sequence shown here is derived from an EMBL/GenBank/DDBJ whole genome shotgun (WGS) entry which is preliminary data.</text>
</comment>
<evidence type="ECO:0000259" key="6">
    <source>
        <dbReference type="Pfam" id="PF12698"/>
    </source>
</evidence>
<keyword evidence="3 5" id="KW-1133">Transmembrane helix</keyword>
<accession>A0AAV5AY29</accession>
<evidence type="ECO:0000256" key="4">
    <source>
        <dbReference type="ARBA" id="ARBA00023136"/>
    </source>
</evidence>
<keyword evidence="4 5" id="KW-0472">Membrane</keyword>
<dbReference type="RefSeq" id="WP_265590482.1">
    <property type="nucleotide sequence ID" value="NZ_BQKC01000001.1"/>
</dbReference>
<gene>
    <name evidence="7" type="ORF">ATOP_02290</name>
</gene>
<evidence type="ECO:0000256" key="5">
    <source>
        <dbReference type="SAM" id="Phobius"/>
    </source>
</evidence>
<comment type="subcellular location">
    <subcellularLocation>
        <location evidence="1">Membrane</location>
        <topology evidence="1">Multi-pass membrane protein</topology>
    </subcellularLocation>
</comment>
<evidence type="ECO:0000256" key="1">
    <source>
        <dbReference type="ARBA" id="ARBA00004141"/>
    </source>
</evidence>
<dbReference type="InterPro" id="IPR013525">
    <property type="entry name" value="ABC2_TM"/>
</dbReference>
<dbReference type="Pfam" id="PF12698">
    <property type="entry name" value="ABC2_membrane_3"/>
    <property type="match status" value="1"/>
</dbReference>
<dbReference type="GO" id="GO:0016020">
    <property type="term" value="C:membrane"/>
    <property type="evidence" value="ECO:0007669"/>
    <property type="project" value="UniProtKB-SubCell"/>
</dbReference>
<dbReference type="EMBL" id="BQKC01000001">
    <property type="protein sequence ID" value="GJM54574.1"/>
    <property type="molecule type" value="Genomic_DNA"/>
</dbReference>
<sequence>MRVFRYALTMAVRKPLFFLIYAVGLSFMGVAMALAVASSQPADTAAAVARPQVDWAVVDRDGSELSRGLVEGLAGLGTREDVADNRLAMEEAVAQGQVDCLFIVPPGFGDDFLAAARAGRETPSVEAAYGFVGAGGALASATADRWLSAAAVAAAADPGAGGAAVSEEAARAAAETVSVAVLPSERAEGADGGVNAFTFYLQWSIYTTVASVVACTAVLFSTFNRTDVRRRDLASPETYASYTLQVAGAALAVTLACWGVATAVGLAFFGADAAAMGPAGLAATLGASLVFCLVPLAVSFLAGQFGCGLGGANAIGNLLGMAMSFLGGAWISLSLLAPEVQAVARFTPGWWYTDALARARDVAGSAGTDAALEAIAVDLAVVLLFAVALFLVALVVGKLREQTAEAGGNGAVEGA</sequence>
<dbReference type="Proteomes" id="UP001055025">
    <property type="component" value="Unassembled WGS sequence"/>
</dbReference>
<feature type="transmembrane region" description="Helical" evidence="5">
    <location>
        <begin position="374"/>
        <end position="396"/>
    </location>
</feature>
<dbReference type="GO" id="GO:0140359">
    <property type="term" value="F:ABC-type transporter activity"/>
    <property type="evidence" value="ECO:0007669"/>
    <property type="project" value="InterPro"/>
</dbReference>
<evidence type="ECO:0000256" key="3">
    <source>
        <dbReference type="ARBA" id="ARBA00022989"/>
    </source>
</evidence>
<name>A0AAV5AY29_9ACTN</name>
<reference evidence="7" key="1">
    <citation type="journal article" date="2022" name="Int. J. Syst. Evol. Microbiol.">
        <title>Granulimonas faecalis gen. nov., sp. nov., and Leptogranulimonas caecicola gen. nov., sp. nov., novel lactate-producing Atopobiaceae bacteria isolated from mouse intestines, and an emended description of the family Atopobiaceae.</title>
        <authorList>
            <person name="Morinaga K."/>
            <person name="Kusada H."/>
            <person name="Sakamoto S."/>
            <person name="Murakami T."/>
            <person name="Toyoda A."/>
            <person name="Mori H."/>
            <person name="Meng X.Y."/>
            <person name="Takashino M."/>
            <person name="Murotomi K."/>
            <person name="Tamaki H."/>
        </authorList>
    </citation>
    <scope>NUCLEOTIDE SEQUENCE</scope>
    <source>
        <strain evidence="7">OPF53</strain>
    </source>
</reference>
<keyword evidence="8" id="KW-1185">Reference proteome</keyword>
<feature type="domain" description="ABC-2 type transporter transmembrane" evidence="6">
    <location>
        <begin position="22"/>
        <end position="394"/>
    </location>
</feature>
<evidence type="ECO:0000313" key="8">
    <source>
        <dbReference type="Proteomes" id="UP001055025"/>
    </source>
</evidence>
<evidence type="ECO:0000313" key="7">
    <source>
        <dbReference type="EMBL" id="GJM54574.1"/>
    </source>
</evidence>
<feature type="transmembrane region" description="Helical" evidence="5">
    <location>
        <begin position="281"/>
        <end position="302"/>
    </location>
</feature>
<feature type="transmembrane region" description="Helical" evidence="5">
    <location>
        <begin position="314"/>
        <end position="337"/>
    </location>
</feature>
<feature type="transmembrane region" description="Helical" evidence="5">
    <location>
        <begin position="203"/>
        <end position="223"/>
    </location>
</feature>
<evidence type="ECO:0000256" key="2">
    <source>
        <dbReference type="ARBA" id="ARBA00022692"/>
    </source>
</evidence>
<protein>
    <submittedName>
        <fullName evidence="7">Multidrug permease ABC transporter</fullName>
    </submittedName>
</protein>
<keyword evidence="2 5" id="KW-0812">Transmembrane</keyword>
<feature type="transmembrane region" description="Helical" evidence="5">
    <location>
        <begin position="244"/>
        <end position="269"/>
    </location>
</feature>
<proteinExistence type="predicted"/>
<dbReference type="AlphaFoldDB" id="A0AAV5AY29"/>
<organism evidence="7 8">
    <name type="scientific">Granulimonas faecalis</name>
    <dbReference type="NCBI Taxonomy" id="2894155"/>
    <lineage>
        <taxon>Bacteria</taxon>
        <taxon>Bacillati</taxon>
        <taxon>Actinomycetota</taxon>
        <taxon>Coriobacteriia</taxon>
        <taxon>Coriobacteriales</taxon>
        <taxon>Kribbibacteriaceae</taxon>
        <taxon>Granulimonas</taxon>
    </lineage>
</organism>